<proteinExistence type="predicted"/>
<keyword evidence="2" id="KW-1185">Reference proteome</keyword>
<gene>
    <name evidence="1" type="ORF">NM688_g4486</name>
</gene>
<comment type="caution">
    <text evidence="1">The sequence shown here is derived from an EMBL/GenBank/DDBJ whole genome shotgun (WGS) entry which is preliminary data.</text>
</comment>
<dbReference type="EMBL" id="JANHOG010000746">
    <property type="protein sequence ID" value="KAJ3551825.1"/>
    <property type="molecule type" value="Genomic_DNA"/>
</dbReference>
<dbReference type="Proteomes" id="UP001148662">
    <property type="component" value="Unassembled WGS sequence"/>
</dbReference>
<evidence type="ECO:0000313" key="1">
    <source>
        <dbReference type="EMBL" id="KAJ3551825.1"/>
    </source>
</evidence>
<name>A0ACC1T2H3_9APHY</name>
<organism evidence="1 2">
    <name type="scientific">Phlebia brevispora</name>
    <dbReference type="NCBI Taxonomy" id="194682"/>
    <lineage>
        <taxon>Eukaryota</taxon>
        <taxon>Fungi</taxon>
        <taxon>Dikarya</taxon>
        <taxon>Basidiomycota</taxon>
        <taxon>Agaricomycotina</taxon>
        <taxon>Agaricomycetes</taxon>
        <taxon>Polyporales</taxon>
        <taxon>Meruliaceae</taxon>
        <taxon>Phlebia</taxon>
    </lineage>
</organism>
<accession>A0ACC1T2H3</accession>
<reference evidence="1" key="1">
    <citation type="submission" date="2022-07" db="EMBL/GenBank/DDBJ databases">
        <title>Genome Sequence of Phlebia brevispora.</title>
        <authorList>
            <person name="Buettner E."/>
        </authorList>
    </citation>
    <scope>NUCLEOTIDE SEQUENCE</scope>
    <source>
        <strain evidence="1">MPL23</strain>
    </source>
</reference>
<sequence>MSISKTFSAKLVLLNPLLRREDATLPSSLSVNVSFEGQLPAGLSQTDMPLEVSITLPYEFVNYIMPVIKAASIPMQEEDDPGERRGDVQYITFLPLRTDFDRHEASHWLHVGENIREWLLDVVVETHCPEWAWGSDLYWIALFAAHPNIERFPWALWDPKIAMVDTFGDRWMQDKSNRAEHNEHCTVQTACSVCRRAQDCLWEEFSRLAGLFFRVPIITAAAAAAADDV</sequence>
<evidence type="ECO:0000313" key="2">
    <source>
        <dbReference type="Proteomes" id="UP001148662"/>
    </source>
</evidence>
<protein>
    <submittedName>
        <fullName evidence="1">Uncharacterized protein</fullName>
    </submittedName>
</protein>